<organism evidence="2 3">
    <name type="scientific">Novosphingobium barchaimii LL02</name>
    <dbReference type="NCBI Taxonomy" id="1114963"/>
    <lineage>
        <taxon>Bacteria</taxon>
        <taxon>Pseudomonadati</taxon>
        <taxon>Pseudomonadota</taxon>
        <taxon>Alphaproteobacteria</taxon>
        <taxon>Sphingomonadales</taxon>
        <taxon>Sphingomonadaceae</taxon>
        <taxon>Novosphingobium</taxon>
    </lineage>
</organism>
<protein>
    <recommendedName>
        <fullName evidence="4">DUF3617 family protein</fullName>
    </recommendedName>
</protein>
<feature type="chain" id="PRO_5005291392" description="DUF3617 family protein" evidence="1">
    <location>
        <begin position="21"/>
        <end position="162"/>
    </location>
</feature>
<dbReference type="RefSeq" id="WP_059153411.1">
    <property type="nucleotide sequence ID" value="NZ_KQ130459.1"/>
</dbReference>
<keyword evidence="1" id="KW-0732">Signal</keyword>
<evidence type="ECO:0000313" key="2">
    <source>
        <dbReference type="EMBL" id="KMS51183.1"/>
    </source>
</evidence>
<dbReference type="Proteomes" id="UP000052268">
    <property type="component" value="Unassembled WGS sequence"/>
</dbReference>
<comment type="caution">
    <text evidence="2">The sequence shown here is derived from an EMBL/GenBank/DDBJ whole genome shotgun (WGS) entry which is preliminary data.</text>
</comment>
<keyword evidence="3" id="KW-1185">Reference proteome</keyword>
<dbReference type="EMBL" id="JACU01000013">
    <property type="protein sequence ID" value="KMS51183.1"/>
    <property type="molecule type" value="Genomic_DNA"/>
</dbReference>
<evidence type="ECO:0000313" key="3">
    <source>
        <dbReference type="Proteomes" id="UP000052268"/>
    </source>
</evidence>
<dbReference type="PATRIC" id="fig|1114963.3.peg.4695"/>
<proteinExistence type="predicted"/>
<reference evidence="2 3" key="1">
    <citation type="journal article" date="2015" name="G3 (Bethesda)">
        <title>Insights into Ongoing Evolution of the Hexachlorocyclohexane Catabolic Pathway from Comparative Genomics of Ten Sphingomonadaceae Strains.</title>
        <authorList>
            <person name="Pearce S.L."/>
            <person name="Oakeshott J.G."/>
            <person name="Pandey G."/>
        </authorList>
    </citation>
    <scope>NUCLEOTIDE SEQUENCE [LARGE SCALE GENOMIC DNA]</scope>
    <source>
        <strain evidence="2 3">LL02</strain>
    </source>
</reference>
<gene>
    <name evidence="2" type="ORF">V474_05250</name>
</gene>
<dbReference type="AlphaFoldDB" id="A0A0J7XJ73"/>
<dbReference type="OrthoDB" id="9948338at2"/>
<evidence type="ECO:0000256" key="1">
    <source>
        <dbReference type="SAM" id="SignalP"/>
    </source>
</evidence>
<accession>A0A0J7XJ73</accession>
<evidence type="ECO:0008006" key="4">
    <source>
        <dbReference type="Google" id="ProtNLM"/>
    </source>
</evidence>
<name>A0A0J7XJ73_9SPHN</name>
<sequence length="162" mass="17344">MRFARTAMMLATLIVLAAAAAGPVNIAQLNVMRDVRAGMWQHTFTTIPKNPGVPNQSEKACVSQADLGVMLEQSLKSSLEEQHCPITVESDAMTMARFTMHCPAINIPELGVSAPGADMPATIQKTGGEEHWTVSVKTPPVPGVAPAAVWRHEYRRLGACPG</sequence>
<feature type="signal peptide" evidence="1">
    <location>
        <begin position="1"/>
        <end position="20"/>
    </location>
</feature>